<feature type="compositionally biased region" description="Basic and acidic residues" evidence="1">
    <location>
        <begin position="1"/>
        <end position="10"/>
    </location>
</feature>
<dbReference type="AlphaFoldDB" id="W4K3E4"/>
<dbReference type="OrthoDB" id="333905at2759"/>
<evidence type="ECO:0000313" key="2">
    <source>
        <dbReference type="EMBL" id="ETW79850.1"/>
    </source>
</evidence>
<evidence type="ECO:0000313" key="3">
    <source>
        <dbReference type="Proteomes" id="UP000030671"/>
    </source>
</evidence>
<dbReference type="Gene3D" id="1.20.58.120">
    <property type="entry name" value="BAG domain"/>
    <property type="match status" value="1"/>
</dbReference>
<sequence>MGTADAELKEPNTFTESHASHAIPHTTRTSSHSNDSHLPSPPVQTSPFSQESTLSELPPSVEEQREAGAKIAAFYRRNKALASVRAVHDKFGMLKRAFVCPSILDYEGADKSITSVPALYTPSSLVEDSSLQANSNVQEAEEQRPHLAYTPTNAAVHAYAEELVRLLGTLDAAQSWGDRKVSDARRSVVRAVETETELLDRWWRLAWRKWKQQQSSSEEQIGARLHTSGSQGPPARL</sequence>
<feature type="compositionally biased region" description="Polar residues" evidence="1">
    <location>
        <begin position="45"/>
        <end position="55"/>
    </location>
</feature>
<dbReference type="InterPro" id="IPR036533">
    <property type="entry name" value="BAG_dom_sf"/>
</dbReference>
<feature type="compositionally biased region" description="Polar residues" evidence="1">
    <location>
        <begin position="26"/>
        <end position="38"/>
    </location>
</feature>
<feature type="region of interest" description="Disordered" evidence="1">
    <location>
        <begin position="214"/>
        <end position="237"/>
    </location>
</feature>
<dbReference type="EMBL" id="KI925460">
    <property type="protein sequence ID" value="ETW79850.1"/>
    <property type="molecule type" value="Genomic_DNA"/>
</dbReference>
<reference evidence="2 3" key="1">
    <citation type="journal article" date="2012" name="New Phytol.">
        <title>Insight into trade-off between wood decay and parasitism from the genome of a fungal forest pathogen.</title>
        <authorList>
            <person name="Olson A."/>
            <person name="Aerts A."/>
            <person name="Asiegbu F."/>
            <person name="Belbahri L."/>
            <person name="Bouzid O."/>
            <person name="Broberg A."/>
            <person name="Canback B."/>
            <person name="Coutinho P.M."/>
            <person name="Cullen D."/>
            <person name="Dalman K."/>
            <person name="Deflorio G."/>
            <person name="van Diepen L.T."/>
            <person name="Dunand C."/>
            <person name="Duplessis S."/>
            <person name="Durling M."/>
            <person name="Gonthier P."/>
            <person name="Grimwood J."/>
            <person name="Fossdal C.G."/>
            <person name="Hansson D."/>
            <person name="Henrissat B."/>
            <person name="Hietala A."/>
            <person name="Himmelstrand K."/>
            <person name="Hoffmeister D."/>
            <person name="Hogberg N."/>
            <person name="James T.Y."/>
            <person name="Karlsson M."/>
            <person name="Kohler A."/>
            <person name="Kues U."/>
            <person name="Lee Y.H."/>
            <person name="Lin Y.C."/>
            <person name="Lind M."/>
            <person name="Lindquist E."/>
            <person name="Lombard V."/>
            <person name="Lucas S."/>
            <person name="Lunden K."/>
            <person name="Morin E."/>
            <person name="Murat C."/>
            <person name="Park J."/>
            <person name="Raffaello T."/>
            <person name="Rouze P."/>
            <person name="Salamov A."/>
            <person name="Schmutz J."/>
            <person name="Solheim H."/>
            <person name="Stahlberg J."/>
            <person name="Velez H."/>
            <person name="de Vries R.P."/>
            <person name="Wiebenga A."/>
            <person name="Woodward S."/>
            <person name="Yakovlev I."/>
            <person name="Garbelotto M."/>
            <person name="Martin F."/>
            <person name="Grigoriev I.V."/>
            <person name="Stenlid J."/>
        </authorList>
    </citation>
    <scope>NUCLEOTIDE SEQUENCE [LARGE SCALE GENOMIC DNA]</scope>
    <source>
        <strain evidence="2 3">TC 32-1</strain>
    </source>
</reference>
<evidence type="ECO:0008006" key="4">
    <source>
        <dbReference type="Google" id="ProtNLM"/>
    </source>
</evidence>
<dbReference type="KEGG" id="hir:HETIRDRAFT_452922"/>
<name>W4K3E4_HETIT</name>
<proteinExistence type="predicted"/>
<dbReference type="RefSeq" id="XP_009548392.1">
    <property type="nucleotide sequence ID" value="XM_009550097.1"/>
</dbReference>
<keyword evidence="3" id="KW-1185">Reference proteome</keyword>
<gene>
    <name evidence="2" type="ORF">HETIRDRAFT_452922</name>
</gene>
<dbReference type="Proteomes" id="UP000030671">
    <property type="component" value="Unassembled WGS sequence"/>
</dbReference>
<feature type="region of interest" description="Disordered" evidence="1">
    <location>
        <begin position="1"/>
        <end position="63"/>
    </location>
</feature>
<accession>W4K3E4</accession>
<evidence type="ECO:0000256" key="1">
    <source>
        <dbReference type="SAM" id="MobiDB-lite"/>
    </source>
</evidence>
<protein>
    <recommendedName>
        <fullName evidence="4">BAG domain-containing protein</fullName>
    </recommendedName>
</protein>
<dbReference type="GO" id="GO:0051087">
    <property type="term" value="F:protein-folding chaperone binding"/>
    <property type="evidence" value="ECO:0007669"/>
    <property type="project" value="InterPro"/>
</dbReference>
<dbReference type="GeneID" id="20676314"/>
<dbReference type="HOGENOM" id="CLU_1170771_0_0_1"/>
<dbReference type="InParanoid" id="W4K3E4"/>
<organism evidence="2 3">
    <name type="scientific">Heterobasidion irregulare (strain TC 32-1)</name>
    <dbReference type="NCBI Taxonomy" id="747525"/>
    <lineage>
        <taxon>Eukaryota</taxon>
        <taxon>Fungi</taxon>
        <taxon>Dikarya</taxon>
        <taxon>Basidiomycota</taxon>
        <taxon>Agaricomycotina</taxon>
        <taxon>Agaricomycetes</taxon>
        <taxon>Russulales</taxon>
        <taxon>Bondarzewiaceae</taxon>
        <taxon>Heterobasidion</taxon>
        <taxon>Heterobasidion annosum species complex</taxon>
    </lineage>
</organism>
<dbReference type="SUPFAM" id="SSF63491">
    <property type="entry name" value="BAG domain"/>
    <property type="match status" value="1"/>
</dbReference>